<keyword evidence="1" id="KW-0812">Transmembrane</keyword>
<name>A0A2S0RH88_9FLAO</name>
<keyword evidence="3" id="KW-1185">Reference proteome</keyword>
<reference evidence="2 3" key="1">
    <citation type="submission" date="2018-04" db="EMBL/GenBank/DDBJ databases">
        <title>Genome sequencing of Flavobacterium sp. HYN0048.</title>
        <authorList>
            <person name="Yi H."/>
            <person name="Baek C."/>
        </authorList>
    </citation>
    <scope>NUCLEOTIDE SEQUENCE [LARGE SCALE GENOMIC DNA]</scope>
    <source>
        <strain evidence="2 3">HYN0048</strain>
    </source>
</reference>
<gene>
    <name evidence="2" type="ORF">HYN48_10545</name>
</gene>
<accession>A0A2S0RH88</accession>
<proteinExistence type="predicted"/>
<dbReference type="OrthoDB" id="1179771at2"/>
<dbReference type="AlphaFoldDB" id="A0A2S0RH88"/>
<dbReference type="RefSeq" id="WP_108371483.1">
    <property type="nucleotide sequence ID" value="NZ_CP028811.1"/>
</dbReference>
<sequence length="77" mass="8521">MKPTTKALLYNFICFAALYLLMYFLAAEFTNLNGWLKPLTAAVAASLLAPKFQSVKTGAGEKVFMKWIFVKGVKQVG</sequence>
<evidence type="ECO:0000313" key="3">
    <source>
        <dbReference type="Proteomes" id="UP000244193"/>
    </source>
</evidence>
<dbReference type="Proteomes" id="UP000244193">
    <property type="component" value="Chromosome"/>
</dbReference>
<evidence type="ECO:0000313" key="2">
    <source>
        <dbReference type="EMBL" id="AWA30491.1"/>
    </source>
</evidence>
<organism evidence="2 3">
    <name type="scientific">Flavobacterium magnum</name>
    <dbReference type="NCBI Taxonomy" id="2162713"/>
    <lineage>
        <taxon>Bacteria</taxon>
        <taxon>Pseudomonadati</taxon>
        <taxon>Bacteroidota</taxon>
        <taxon>Flavobacteriia</taxon>
        <taxon>Flavobacteriales</taxon>
        <taxon>Flavobacteriaceae</taxon>
        <taxon>Flavobacterium</taxon>
    </lineage>
</organism>
<keyword evidence="1" id="KW-0472">Membrane</keyword>
<dbReference type="KEGG" id="fmg:HYN48_10545"/>
<keyword evidence="1" id="KW-1133">Transmembrane helix</keyword>
<feature type="transmembrane region" description="Helical" evidence="1">
    <location>
        <begin position="7"/>
        <end position="26"/>
    </location>
</feature>
<protein>
    <submittedName>
        <fullName evidence="2">Uncharacterized protein</fullName>
    </submittedName>
</protein>
<evidence type="ECO:0000256" key="1">
    <source>
        <dbReference type="SAM" id="Phobius"/>
    </source>
</evidence>
<dbReference type="EMBL" id="CP028811">
    <property type="protein sequence ID" value="AWA30491.1"/>
    <property type="molecule type" value="Genomic_DNA"/>
</dbReference>